<feature type="non-terminal residue" evidence="2">
    <location>
        <position position="291"/>
    </location>
</feature>
<evidence type="ECO:0000313" key="2">
    <source>
        <dbReference type="EMBL" id="ORZ40547.1"/>
    </source>
</evidence>
<comment type="caution">
    <text evidence="2">The sequence shown here is derived from an EMBL/GenBank/DDBJ whole genome shotgun (WGS) entry which is preliminary data.</text>
</comment>
<accession>A0A1Y2I114</accession>
<feature type="compositionally biased region" description="Pro residues" evidence="1">
    <location>
        <begin position="76"/>
        <end position="89"/>
    </location>
</feature>
<feature type="region of interest" description="Disordered" evidence="1">
    <location>
        <begin position="41"/>
        <end position="97"/>
    </location>
</feature>
<gene>
    <name evidence="2" type="ORF">BCR44DRAFT_294264</name>
</gene>
<dbReference type="EMBL" id="MCFL01000003">
    <property type="protein sequence ID" value="ORZ40547.1"/>
    <property type="molecule type" value="Genomic_DNA"/>
</dbReference>
<sequence>FVIGRIEGTKTNAGDEAAGCPLPCDGPAARHEVHVSHAHMPSDAIANDPPQSAMHTMTSPPSPYADPTFLLDTDPQPTPPPIASSPPLHPSAGASSSLPQLQQLDLPAWNSTTRLLAHQTATHLASLERAAVRDRLASDPMAQHAIASAATRQALNTSRSGRMYARGSASGIPVLVDAGKVNAKRQRRAEPTVDEAYLNRVKDAKPTVAHFMGPTAQASSSPNAEHDFDYLLATVPLLKSIPRASSAATKHPGRPQTADHVARSPASAVEQPVFIAHDVLTFQADGFADEY</sequence>
<proteinExistence type="predicted"/>
<feature type="compositionally biased region" description="Low complexity" evidence="1">
    <location>
        <begin position="66"/>
        <end position="75"/>
    </location>
</feature>
<feature type="non-terminal residue" evidence="2">
    <location>
        <position position="1"/>
    </location>
</feature>
<evidence type="ECO:0000313" key="3">
    <source>
        <dbReference type="Proteomes" id="UP000193411"/>
    </source>
</evidence>
<feature type="compositionally biased region" description="Polar residues" evidence="1">
    <location>
        <begin position="49"/>
        <end position="59"/>
    </location>
</feature>
<evidence type="ECO:0000256" key="1">
    <source>
        <dbReference type="SAM" id="MobiDB-lite"/>
    </source>
</evidence>
<protein>
    <submittedName>
        <fullName evidence="2">Uncharacterized protein</fullName>
    </submittedName>
</protein>
<organism evidence="2 3">
    <name type="scientific">Catenaria anguillulae PL171</name>
    <dbReference type="NCBI Taxonomy" id="765915"/>
    <lineage>
        <taxon>Eukaryota</taxon>
        <taxon>Fungi</taxon>
        <taxon>Fungi incertae sedis</taxon>
        <taxon>Blastocladiomycota</taxon>
        <taxon>Blastocladiomycetes</taxon>
        <taxon>Blastocladiales</taxon>
        <taxon>Catenariaceae</taxon>
        <taxon>Catenaria</taxon>
    </lineage>
</organism>
<name>A0A1Y2I114_9FUNG</name>
<dbReference type="AlphaFoldDB" id="A0A1Y2I114"/>
<feature type="region of interest" description="Disordered" evidence="1">
    <location>
        <begin position="245"/>
        <end position="265"/>
    </location>
</feature>
<dbReference type="Proteomes" id="UP000193411">
    <property type="component" value="Unassembled WGS sequence"/>
</dbReference>
<reference evidence="2 3" key="1">
    <citation type="submission" date="2016-07" db="EMBL/GenBank/DDBJ databases">
        <title>Pervasive Adenine N6-methylation of Active Genes in Fungi.</title>
        <authorList>
            <consortium name="DOE Joint Genome Institute"/>
            <person name="Mondo S.J."/>
            <person name="Dannebaum R.O."/>
            <person name="Kuo R.C."/>
            <person name="Labutti K."/>
            <person name="Haridas S."/>
            <person name="Kuo A."/>
            <person name="Salamov A."/>
            <person name="Ahrendt S.R."/>
            <person name="Lipzen A."/>
            <person name="Sullivan W."/>
            <person name="Andreopoulos W.B."/>
            <person name="Clum A."/>
            <person name="Lindquist E."/>
            <person name="Daum C."/>
            <person name="Ramamoorthy G.K."/>
            <person name="Gryganskyi A."/>
            <person name="Culley D."/>
            <person name="Magnuson J.K."/>
            <person name="James T.Y."/>
            <person name="O'Malley M.A."/>
            <person name="Stajich J.E."/>
            <person name="Spatafora J.W."/>
            <person name="Visel A."/>
            <person name="Grigoriev I.V."/>
        </authorList>
    </citation>
    <scope>NUCLEOTIDE SEQUENCE [LARGE SCALE GENOMIC DNA]</scope>
    <source>
        <strain evidence="2 3">PL171</strain>
    </source>
</reference>
<keyword evidence="3" id="KW-1185">Reference proteome</keyword>